<evidence type="ECO:0000259" key="1">
    <source>
        <dbReference type="Pfam" id="PF20591"/>
    </source>
</evidence>
<accession>A0A7U4DJL1</accession>
<organism evidence="2">
    <name type="scientific">Geobacillus sp. (strain Y4.1MC1)</name>
    <dbReference type="NCBI Taxonomy" id="581103"/>
    <lineage>
        <taxon>Bacteria</taxon>
        <taxon>Bacillati</taxon>
        <taxon>Bacillota</taxon>
        <taxon>Bacilli</taxon>
        <taxon>Bacillales</taxon>
        <taxon>Anoxybacillaceae</taxon>
        <taxon>Geobacillus</taxon>
    </lineage>
</organism>
<protein>
    <recommendedName>
        <fullName evidence="1">DUF6792 domain-containing protein</fullName>
    </recommendedName>
</protein>
<proteinExistence type="predicted"/>
<sequence>MEGAEEFVSNEEVLNTDILRARIMNVEYQNLTISEIKREIRRIYIEETGKEPPANITIYRSDDFKNLNDIDSGFDGTVIHFYDEEKGINQSYTITRGSEAPEKDTWKPLDWTYNVFGIFVGQNRSQYDAALRFDQIVTQKINEKIGRSDNKIKLKKIGLGHSLGGNLNETIQLTEKRYEKVYVINDAPPSFYQLATIDEYFWGQLVKKFNLNFDHYEEIYSIPPSKLKSFAEEYYKKQIDERSIYHLTAEEDLLYAVSGVRGFIDIGSRQFIDTNKGFTSIKDLIAKISDKDVRAIQLYLSQYSDVYNEKGFDGVVQAMTGGDIAFIESLQGYDSMDYVWHAGDIVSKANHMLDDMKVKIPELMKNVAILYKNLDPIFSVFVELGYVTPEEKKTVLSEVKGIEKDVASIQQLLRKTWNWRMAIPFLTPLVTDDILQWKASIEVLFQIRDKVLDILKRLQIIQENTKNLQNAITISVNAHSLNDVIMALARSKGRTYDKYGNLILIKKVGDHEIRMNLSSAVRIYQKGLQILEEKETVLHEMKQRYFDEYVEDFEMQKRKLLNKINDMEQNPWAYQHLLGHFTYDAEQVHVLRRIDVHESIPPLDPMIPHIFETMFSYYEQEISKGKELIATIKKSFEEFFEQDQNVSKIFDLRYG</sequence>
<reference evidence="2" key="1">
    <citation type="submission" date="2010-10" db="EMBL/GenBank/DDBJ databases">
        <title>Complete sequence of chromosome of Geobacillus sp. Y4.1MC1.</title>
        <authorList>
            <consortium name="US DOE Joint Genome Institute"/>
            <person name="Lucas S."/>
            <person name="Copeland A."/>
            <person name="Lapidus A."/>
            <person name="Cheng J.-F."/>
            <person name="Bruce D."/>
            <person name="Goodwin L."/>
            <person name="Pitluck S."/>
            <person name="Chertkov O."/>
            <person name="Zhang X."/>
            <person name="Detter J.C."/>
            <person name="Han C."/>
            <person name="Tapia R."/>
            <person name="Land M."/>
            <person name="Hauser L."/>
            <person name="Jeffries C."/>
            <person name="Kyrpides N."/>
            <person name="Ivanova N."/>
            <person name="Ovchinnikova G."/>
            <person name="Brumm P."/>
            <person name="Mead D."/>
            <person name="Woyke T."/>
        </authorList>
    </citation>
    <scope>NUCLEOTIDE SEQUENCE [LARGE SCALE GENOMIC DNA]</scope>
    <source>
        <strain evidence="2">Y4.1MC1</strain>
    </source>
</reference>
<dbReference type="AlphaFoldDB" id="A0A7U4DJL1"/>
<feature type="domain" description="DUF6792" evidence="1">
    <location>
        <begin position="27"/>
        <end position="255"/>
    </location>
</feature>
<name>A0A7U4DJL1_GEOS0</name>
<dbReference type="KEGG" id="gmc:GY4MC1_0428"/>
<evidence type="ECO:0000313" key="2">
    <source>
        <dbReference type="EMBL" id="ADP73268.1"/>
    </source>
</evidence>
<dbReference type="EMBL" id="CP002293">
    <property type="protein sequence ID" value="ADP73268.1"/>
    <property type="molecule type" value="Genomic_DNA"/>
</dbReference>
<gene>
    <name evidence="2" type="ORF">GY4MC1_0428</name>
</gene>
<dbReference type="InterPro" id="IPR046742">
    <property type="entry name" value="DUF6792"/>
</dbReference>
<dbReference type="Pfam" id="PF20591">
    <property type="entry name" value="DUF6792"/>
    <property type="match status" value="1"/>
</dbReference>